<name>A0A1S1NL72_9MYCO</name>
<evidence type="ECO:0000313" key="1">
    <source>
        <dbReference type="EMBL" id="OHV04611.1"/>
    </source>
</evidence>
<accession>A0A1S1NL72</accession>
<gene>
    <name evidence="1" type="ORF">BKN37_09240</name>
</gene>
<dbReference type="EMBL" id="MLQM01000035">
    <property type="protein sequence ID" value="OHV04611.1"/>
    <property type="molecule type" value="Genomic_DNA"/>
</dbReference>
<keyword evidence="2" id="KW-1185">Reference proteome</keyword>
<proteinExistence type="predicted"/>
<protein>
    <submittedName>
        <fullName evidence="1">Uncharacterized protein</fullName>
    </submittedName>
</protein>
<sequence length="150" mass="16503">MSVSIRRFDSVDGLPDLRGSVRDGRIPAACPLLRGGPDSIAKLRRHAERTRRAFLLDGIPALGISMFAALDRAGEDSQGGILSTKLATYRFVHIVPARTIVSAGFWIVPTFSRPHVTVIIKSIDDIPALFDALGPPQLNDKYGETRRRKR</sequence>
<reference evidence="1 2" key="1">
    <citation type="submission" date="2016-10" db="EMBL/GenBank/DDBJ databases">
        <title>Genome sequence of Mycobacterium talmonii.</title>
        <authorList>
            <person name="Greninger A.L."/>
            <person name="Elliott B."/>
            <person name="Vasireddy S."/>
            <person name="Vasireddy R."/>
        </authorList>
    </citation>
    <scope>NUCLEOTIDE SEQUENCE [LARGE SCALE GENOMIC DNA]</scope>
    <source>
        <strain evidence="2">NE-TNMC-100812</strain>
    </source>
</reference>
<comment type="caution">
    <text evidence="1">The sequence shown here is derived from an EMBL/GenBank/DDBJ whole genome shotgun (WGS) entry which is preliminary data.</text>
</comment>
<dbReference type="AlphaFoldDB" id="A0A1S1NL72"/>
<organism evidence="1 2">
    <name type="scientific">Mycobacterium talmoniae</name>
    <dbReference type="NCBI Taxonomy" id="1858794"/>
    <lineage>
        <taxon>Bacteria</taxon>
        <taxon>Bacillati</taxon>
        <taxon>Actinomycetota</taxon>
        <taxon>Actinomycetes</taxon>
        <taxon>Mycobacteriales</taxon>
        <taxon>Mycobacteriaceae</taxon>
        <taxon>Mycobacterium</taxon>
    </lineage>
</organism>
<dbReference type="Proteomes" id="UP000179734">
    <property type="component" value="Unassembled WGS sequence"/>
</dbReference>
<evidence type="ECO:0000313" key="2">
    <source>
        <dbReference type="Proteomes" id="UP000179734"/>
    </source>
</evidence>